<evidence type="ECO:0000256" key="6">
    <source>
        <dbReference type="ARBA" id="ARBA00023141"/>
    </source>
</evidence>
<comment type="similarity">
    <text evidence="7">Belongs to the shikimate kinase family.</text>
</comment>
<feature type="binding site" evidence="7">
    <location>
        <position position="32"/>
    </location>
    <ligand>
        <name>substrate</name>
    </ligand>
</feature>
<dbReference type="NCBIfam" id="NF010555">
    <property type="entry name" value="PRK13949.1"/>
    <property type="match status" value="1"/>
</dbReference>
<dbReference type="eggNOG" id="COG0703">
    <property type="taxonomic scope" value="Bacteria"/>
</dbReference>
<dbReference type="GO" id="GO:0009423">
    <property type="term" value="P:chorismate biosynthetic process"/>
    <property type="evidence" value="ECO:0007669"/>
    <property type="project" value="UniProtKB-UniRule"/>
</dbReference>
<dbReference type="PRINTS" id="PR01100">
    <property type="entry name" value="SHIKIMTKNASE"/>
</dbReference>
<comment type="function">
    <text evidence="7">Catalyzes the specific phosphorylation of the 3-hydroxyl group of shikimic acid using ATP as a cosubstrate.</text>
</comment>
<evidence type="ECO:0000313" key="8">
    <source>
        <dbReference type="EMBL" id="EEK16976.1"/>
    </source>
</evidence>
<comment type="subcellular location">
    <subcellularLocation>
        <location evidence="7">Cytoplasm</location>
    </subcellularLocation>
</comment>
<dbReference type="UniPathway" id="UPA00053">
    <property type="reaction ID" value="UER00088"/>
</dbReference>
<dbReference type="GO" id="GO:0000287">
    <property type="term" value="F:magnesium ion binding"/>
    <property type="evidence" value="ECO:0007669"/>
    <property type="project" value="UniProtKB-UniRule"/>
</dbReference>
<keyword evidence="3 7" id="KW-0547">Nucleotide-binding</keyword>
<dbReference type="GO" id="GO:0009073">
    <property type="term" value="P:aromatic amino acid family biosynthetic process"/>
    <property type="evidence" value="ECO:0007669"/>
    <property type="project" value="UniProtKB-KW"/>
</dbReference>
<dbReference type="Proteomes" id="UP000003303">
    <property type="component" value="Unassembled WGS sequence"/>
</dbReference>
<dbReference type="EMBL" id="ACLR01000123">
    <property type="protein sequence ID" value="EEK16976.1"/>
    <property type="molecule type" value="Genomic_DNA"/>
</dbReference>
<dbReference type="AlphaFoldDB" id="C2MBG1"/>
<accession>C2MBG1</accession>
<organism evidence="8 9">
    <name type="scientific">Porphyromonas uenonis 60-3</name>
    <dbReference type="NCBI Taxonomy" id="596327"/>
    <lineage>
        <taxon>Bacteria</taxon>
        <taxon>Pseudomonadati</taxon>
        <taxon>Bacteroidota</taxon>
        <taxon>Bacteroidia</taxon>
        <taxon>Bacteroidales</taxon>
        <taxon>Porphyromonadaceae</taxon>
        <taxon>Porphyromonas</taxon>
    </lineage>
</organism>
<keyword evidence="4 7" id="KW-0418">Kinase</keyword>
<dbReference type="GO" id="GO:0008652">
    <property type="term" value="P:amino acid biosynthetic process"/>
    <property type="evidence" value="ECO:0007669"/>
    <property type="project" value="UniProtKB-KW"/>
</dbReference>
<dbReference type="CDD" id="cd00464">
    <property type="entry name" value="SK"/>
    <property type="match status" value="1"/>
</dbReference>
<evidence type="ECO:0000256" key="5">
    <source>
        <dbReference type="ARBA" id="ARBA00022840"/>
    </source>
</evidence>
<comment type="cofactor">
    <cofactor evidence="7">
        <name>Mg(2+)</name>
        <dbReference type="ChEBI" id="CHEBI:18420"/>
    </cofactor>
    <text evidence="7">Binds 1 Mg(2+) ion per subunit.</text>
</comment>
<feature type="binding site" evidence="7">
    <location>
        <begin position="10"/>
        <end position="15"/>
    </location>
    <ligand>
        <name>ATP</name>
        <dbReference type="ChEBI" id="CHEBI:30616"/>
    </ligand>
</feature>
<keyword evidence="9" id="KW-1185">Reference proteome</keyword>
<keyword evidence="2 7" id="KW-0808">Transferase</keyword>
<comment type="catalytic activity">
    <reaction evidence="7">
        <text>shikimate + ATP = 3-phosphoshikimate + ADP + H(+)</text>
        <dbReference type="Rhea" id="RHEA:13121"/>
        <dbReference type="ChEBI" id="CHEBI:15378"/>
        <dbReference type="ChEBI" id="CHEBI:30616"/>
        <dbReference type="ChEBI" id="CHEBI:36208"/>
        <dbReference type="ChEBI" id="CHEBI:145989"/>
        <dbReference type="ChEBI" id="CHEBI:456216"/>
        <dbReference type="EC" id="2.7.1.71"/>
    </reaction>
</comment>
<proteinExistence type="inferred from homology"/>
<feature type="binding site" evidence="7">
    <location>
        <position position="78"/>
    </location>
    <ligand>
        <name>substrate</name>
    </ligand>
</feature>
<sequence length="178" mass="20360">MTIYLIGYMSAGKSTVGRMLAELLGYEFVDTDIYIESRFRQRVSDLFRLHGEDYFRQKERMILEEIAGLNDAVIATGGGLPIYHDNMDMLLESGTVLYLRYSSEVLAQRLELTKRTRPSVAHLTGEELRQHVAEAMRLREPIYSRAHHTIDMEALAMHGVNSEAKIASWIAQQLRLKA</sequence>
<dbReference type="SUPFAM" id="SSF52540">
    <property type="entry name" value="P-loop containing nucleoside triphosphate hydrolases"/>
    <property type="match status" value="1"/>
</dbReference>
<dbReference type="GO" id="GO:0005524">
    <property type="term" value="F:ATP binding"/>
    <property type="evidence" value="ECO:0007669"/>
    <property type="project" value="UniProtKB-UniRule"/>
</dbReference>
<comment type="pathway">
    <text evidence="7">Metabolic intermediate biosynthesis; chorismate biosynthesis; chorismate from D-erythrose 4-phosphate and phosphoenolpyruvate: step 5/7.</text>
</comment>
<comment type="caution">
    <text evidence="8">The sequence shown here is derived from an EMBL/GenBank/DDBJ whole genome shotgun (WGS) entry which is preliminary data.</text>
</comment>
<evidence type="ECO:0000256" key="7">
    <source>
        <dbReference type="HAMAP-Rule" id="MF_00109"/>
    </source>
</evidence>
<dbReference type="STRING" id="596327.PORUE0001_0638"/>
<dbReference type="GO" id="GO:0005829">
    <property type="term" value="C:cytosol"/>
    <property type="evidence" value="ECO:0007669"/>
    <property type="project" value="TreeGrafter"/>
</dbReference>
<name>C2MBG1_9PORP</name>
<comment type="caution">
    <text evidence="7">Lacks conserved residue(s) required for the propagation of feature annotation.</text>
</comment>
<dbReference type="RefSeq" id="WP_007365314.1">
    <property type="nucleotide sequence ID" value="NZ_ACLR01000123.1"/>
</dbReference>
<dbReference type="PANTHER" id="PTHR21087:SF16">
    <property type="entry name" value="SHIKIMATE KINASE 1, CHLOROPLASTIC"/>
    <property type="match status" value="1"/>
</dbReference>
<keyword evidence="7" id="KW-0479">Metal-binding</keyword>
<feature type="binding site" evidence="7">
    <location>
        <position position="139"/>
    </location>
    <ligand>
        <name>substrate</name>
    </ligand>
</feature>
<dbReference type="EC" id="2.7.1.71" evidence="7"/>
<feature type="binding site" evidence="7">
    <location>
        <position position="117"/>
    </location>
    <ligand>
        <name>ATP</name>
        <dbReference type="ChEBI" id="CHEBI:30616"/>
    </ligand>
</feature>
<dbReference type="InterPro" id="IPR027417">
    <property type="entry name" value="P-loop_NTPase"/>
</dbReference>
<dbReference type="PANTHER" id="PTHR21087">
    <property type="entry name" value="SHIKIMATE KINASE"/>
    <property type="match status" value="1"/>
</dbReference>
<evidence type="ECO:0000256" key="2">
    <source>
        <dbReference type="ARBA" id="ARBA00022679"/>
    </source>
</evidence>
<evidence type="ECO:0000256" key="3">
    <source>
        <dbReference type="ARBA" id="ARBA00022741"/>
    </source>
</evidence>
<dbReference type="InterPro" id="IPR000623">
    <property type="entry name" value="Shikimate_kinase/TSH1"/>
</dbReference>
<protein>
    <recommendedName>
        <fullName evidence="7">Shikimate kinase</fullName>
        <shortName evidence="7">SK</shortName>
        <ecNumber evidence="7">2.7.1.71</ecNumber>
    </recommendedName>
</protein>
<gene>
    <name evidence="7 8" type="primary">aroK</name>
    <name evidence="8" type="ORF">PORUE0001_0638</name>
</gene>
<keyword evidence="1 7" id="KW-0028">Amino-acid biosynthesis</keyword>
<feature type="binding site" evidence="7">
    <location>
        <position position="56"/>
    </location>
    <ligand>
        <name>substrate</name>
    </ligand>
</feature>
<evidence type="ECO:0000313" key="9">
    <source>
        <dbReference type="Proteomes" id="UP000003303"/>
    </source>
</evidence>
<evidence type="ECO:0000256" key="1">
    <source>
        <dbReference type="ARBA" id="ARBA00022605"/>
    </source>
</evidence>
<evidence type="ECO:0000256" key="4">
    <source>
        <dbReference type="ARBA" id="ARBA00022777"/>
    </source>
</evidence>
<comment type="subunit">
    <text evidence="7">Monomer.</text>
</comment>
<keyword evidence="7" id="KW-0460">Magnesium</keyword>
<keyword evidence="5 7" id="KW-0067">ATP-binding</keyword>
<dbReference type="InterPro" id="IPR031322">
    <property type="entry name" value="Shikimate/glucono_kinase"/>
</dbReference>
<feature type="binding site" evidence="7">
    <location>
        <position position="14"/>
    </location>
    <ligand>
        <name>Mg(2+)</name>
        <dbReference type="ChEBI" id="CHEBI:18420"/>
    </ligand>
</feature>
<dbReference type="OrthoDB" id="9800332at2"/>
<keyword evidence="7" id="KW-0963">Cytoplasm</keyword>
<dbReference type="GO" id="GO:0004765">
    <property type="term" value="F:shikimate kinase activity"/>
    <property type="evidence" value="ECO:0007669"/>
    <property type="project" value="UniProtKB-UniRule"/>
</dbReference>
<dbReference type="HAMAP" id="MF_00109">
    <property type="entry name" value="Shikimate_kinase"/>
    <property type="match status" value="1"/>
</dbReference>
<keyword evidence="6 7" id="KW-0057">Aromatic amino acid biosynthesis</keyword>
<dbReference type="Gene3D" id="3.40.50.300">
    <property type="entry name" value="P-loop containing nucleotide triphosphate hydrolases"/>
    <property type="match status" value="1"/>
</dbReference>
<reference evidence="8 9" key="1">
    <citation type="submission" date="2009-04" db="EMBL/GenBank/DDBJ databases">
        <authorList>
            <person name="Sebastian Y."/>
            <person name="Madupu R."/>
            <person name="Durkin A.S."/>
            <person name="Torralba M."/>
            <person name="Methe B."/>
            <person name="Sutton G.G."/>
            <person name="Strausberg R.L."/>
            <person name="Nelson K.E."/>
        </authorList>
    </citation>
    <scope>NUCLEOTIDE SEQUENCE [LARGE SCALE GENOMIC DNA]</scope>
    <source>
        <strain evidence="8 9">60-3</strain>
    </source>
</reference>
<dbReference type="Pfam" id="PF01202">
    <property type="entry name" value="SKI"/>
    <property type="match status" value="1"/>
</dbReference>